<evidence type="ECO:0000313" key="8">
    <source>
        <dbReference type="RefSeq" id="XP_016982785.1"/>
    </source>
</evidence>
<keyword evidence="2 8" id="KW-0722">Serine protease inhibitor</keyword>
<dbReference type="PROSITE" id="PS50279">
    <property type="entry name" value="BPTI_KUNITZ_2"/>
    <property type="match status" value="1"/>
</dbReference>
<reference evidence="8" key="2">
    <citation type="submission" date="2025-04" db="UniProtKB">
        <authorList>
            <consortium name="RefSeq"/>
        </authorList>
    </citation>
    <scope>IDENTIFICATION</scope>
</reference>
<dbReference type="Proteomes" id="UP001652680">
    <property type="component" value="Unassembled WGS sequence"/>
</dbReference>
<dbReference type="InterPro" id="IPR002223">
    <property type="entry name" value="Kunitz_BPTI"/>
</dbReference>
<dbReference type="SUPFAM" id="SSF57362">
    <property type="entry name" value="BPTI-like"/>
    <property type="match status" value="1"/>
</dbReference>
<evidence type="ECO:0000256" key="2">
    <source>
        <dbReference type="ARBA" id="ARBA00022900"/>
    </source>
</evidence>
<evidence type="ECO:0000256" key="1">
    <source>
        <dbReference type="ARBA" id="ARBA00022690"/>
    </source>
</evidence>
<dbReference type="PANTHER" id="PTHR10083:SF374">
    <property type="entry name" value="BPTI_KUNITZ INHIBITOR DOMAIN-CONTAINING PROTEIN"/>
    <property type="match status" value="1"/>
</dbReference>
<sequence>MKLLILVFMFIALVASSLGLKNEICGLPHSFDGNGRISCDAYIPSWSYDSGNNECIEFIFGGCGGNANRFDSKEICEKKCLE</sequence>
<reference evidence="6" key="3">
    <citation type="submission" date="2025-05" db="UniProtKB">
        <authorList>
            <consortium name="EnsemblMetazoa"/>
        </authorList>
    </citation>
    <scope>IDENTIFICATION</scope>
</reference>
<dbReference type="EnsemblMetazoa" id="XM_017127296.1">
    <property type="protein sequence ID" value="XP_016982785.1"/>
    <property type="gene ID" value="LOC108047200"/>
</dbReference>
<dbReference type="SMART" id="SM00131">
    <property type="entry name" value="KU"/>
    <property type="match status" value="1"/>
</dbReference>
<dbReference type="CDD" id="cd22634">
    <property type="entry name" value="Kunitz_SCI-I-like"/>
    <property type="match status" value="1"/>
</dbReference>
<proteinExistence type="predicted"/>
<reference evidence="7" key="1">
    <citation type="journal article" date="2021" name="Elife">
        <title>Highly contiguous assemblies of 101 drosophilid genomes.</title>
        <authorList>
            <person name="Kim B.Y."/>
            <person name="Wang J.R."/>
            <person name="Miller D.E."/>
            <person name="Barmina O."/>
            <person name="Delaney E."/>
            <person name="Thompson A."/>
            <person name="Comeault A.A."/>
            <person name="Peede D."/>
            <person name="D'Agostino E.R."/>
            <person name="Pelaez J."/>
            <person name="Aguilar J.M."/>
            <person name="Haji D."/>
            <person name="Matsunaga T."/>
            <person name="Armstrong E.E."/>
            <person name="Zych M."/>
            <person name="Ogawa Y."/>
            <person name="Stamenkovic-Radak M."/>
            <person name="Jelic M."/>
            <person name="Veselinovic M.S."/>
            <person name="Tanaskovic M."/>
            <person name="Eric P."/>
            <person name="Gao J.J."/>
            <person name="Katoh T.K."/>
            <person name="Toda M.J."/>
            <person name="Watabe H."/>
            <person name="Watada M."/>
            <person name="Davis J.S."/>
            <person name="Moyle L.C."/>
            <person name="Manoli G."/>
            <person name="Bertolini E."/>
            <person name="Kostal V."/>
            <person name="Hawley R.S."/>
            <person name="Takahashi A."/>
            <person name="Jones C.D."/>
            <person name="Price D.K."/>
            <person name="Whiteman N."/>
            <person name="Kopp A."/>
            <person name="Matute D.R."/>
            <person name="Petrov D.A."/>
        </authorList>
    </citation>
    <scope>NUCLEOTIDE SEQUENCE [LARGE SCALE GENOMIC DNA]</scope>
</reference>
<dbReference type="RefSeq" id="XP_016982785.1">
    <property type="nucleotide sequence ID" value="XM_017127296.1"/>
</dbReference>
<gene>
    <name evidence="8" type="primary">LOC108047200</name>
    <name evidence="6" type="synonym">108047200</name>
</gene>
<dbReference type="OrthoDB" id="4473401at2759"/>
<dbReference type="PROSITE" id="PS00280">
    <property type="entry name" value="BPTI_KUNITZ_1"/>
    <property type="match status" value="1"/>
</dbReference>
<feature type="signal peptide" evidence="4">
    <location>
        <begin position="1"/>
        <end position="19"/>
    </location>
</feature>
<dbReference type="InterPro" id="IPR050098">
    <property type="entry name" value="TFPI/VKTCI-like"/>
</dbReference>
<evidence type="ECO:0000313" key="6">
    <source>
        <dbReference type="EnsemblMetazoa" id="XP_016982785.1"/>
    </source>
</evidence>
<keyword evidence="3" id="KW-1015">Disulfide bond</keyword>
<dbReference type="PRINTS" id="PR00759">
    <property type="entry name" value="BASICPTASE"/>
</dbReference>
<dbReference type="FunFam" id="4.10.410.10:FF:000020">
    <property type="entry name" value="Collagen, type VI, alpha 3"/>
    <property type="match status" value="1"/>
</dbReference>
<feature type="chain" id="PRO_5027857022" evidence="4">
    <location>
        <begin position="20"/>
        <end position="82"/>
    </location>
</feature>
<evidence type="ECO:0000256" key="3">
    <source>
        <dbReference type="ARBA" id="ARBA00023157"/>
    </source>
</evidence>
<name>A0A6P4EX62_DRORH</name>
<keyword evidence="4" id="KW-0732">Signal</keyword>
<dbReference type="GeneID" id="108047200"/>
<evidence type="ECO:0000259" key="5">
    <source>
        <dbReference type="PROSITE" id="PS50279"/>
    </source>
</evidence>
<dbReference type="GO" id="GO:0005615">
    <property type="term" value="C:extracellular space"/>
    <property type="evidence" value="ECO:0007669"/>
    <property type="project" value="TreeGrafter"/>
</dbReference>
<keyword evidence="7" id="KW-1185">Reference proteome</keyword>
<feature type="domain" description="BPTI/Kunitz inhibitor" evidence="5">
    <location>
        <begin position="25"/>
        <end position="80"/>
    </location>
</feature>
<organism evidence="8">
    <name type="scientific">Drosophila rhopaloa</name>
    <name type="common">Fruit fly</name>
    <dbReference type="NCBI Taxonomy" id="1041015"/>
    <lineage>
        <taxon>Eukaryota</taxon>
        <taxon>Metazoa</taxon>
        <taxon>Ecdysozoa</taxon>
        <taxon>Arthropoda</taxon>
        <taxon>Hexapoda</taxon>
        <taxon>Insecta</taxon>
        <taxon>Pterygota</taxon>
        <taxon>Neoptera</taxon>
        <taxon>Endopterygota</taxon>
        <taxon>Diptera</taxon>
        <taxon>Brachycera</taxon>
        <taxon>Muscomorpha</taxon>
        <taxon>Ephydroidea</taxon>
        <taxon>Drosophilidae</taxon>
        <taxon>Drosophila</taxon>
        <taxon>Sophophora</taxon>
    </lineage>
</organism>
<accession>A0A6P4EX62</accession>
<protein>
    <submittedName>
        <fullName evidence="8">Male accessory gland serine protease inhibitor-like</fullName>
    </submittedName>
</protein>
<dbReference type="GO" id="GO:0004867">
    <property type="term" value="F:serine-type endopeptidase inhibitor activity"/>
    <property type="evidence" value="ECO:0007669"/>
    <property type="project" value="UniProtKB-KW"/>
</dbReference>
<dbReference type="Pfam" id="PF00014">
    <property type="entry name" value="Kunitz_BPTI"/>
    <property type="match status" value="1"/>
</dbReference>
<dbReference type="Gene3D" id="4.10.410.10">
    <property type="entry name" value="Pancreatic trypsin inhibitor Kunitz domain"/>
    <property type="match status" value="1"/>
</dbReference>
<dbReference type="AlphaFoldDB" id="A0A6P4EX62"/>
<dbReference type="PANTHER" id="PTHR10083">
    <property type="entry name" value="KUNITZ-TYPE PROTEASE INHIBITOR-RELATED"/>
    <property type="match status" value="1"/>
</dbReference>
<dbReference type="InterPro" id="IPR036880">
    <property type="entry name" value="Kunitz_BPTI_sf"/>
</dbReference>
<dbReference type="InterPro" id="IPR020901">
    <property type="entry name" value="Prtase_inh_Kunz-CS"/>
</dbReference>
<keyword evidence="1 8" id="KW-0646">Protease inhibitor</keyword>
<evidence type="ECO:0000313" key="7">
    <source>
        <dbReference type="Proteomes" id="UP001652680"/>
    </source>
</evidence>
<evidence type="ECO:0000256" key="4">
    <source>
        <dbReference type="SAM" id="SignalP"/>
    </source>
</evidence>